<reference evidence="7" key="1">
    <citation type="submission" date="2019-03" db="EMBL/GenBank/DDBJ databases">
        <authorList>
            <person name="Hao L."/>
        </authorList>
    </citation>
    <scope>NUCLEOTIDE SEQUENCE</scope>
</reference>
<feature type="domain" description="Response regulatory" evidence="6">
    <location>
        <begin position="3"/>
        <end position="117"/>
    </location>
</feature>
<dbReference type="Pfam" id="PF00158">
    <property type="entry name" value="Sigma54_activat"/>
    <property type="match status" value="1"/>
</dbReference>
<dbReference type="PANTHER" id="PTHR32071">
    <property type="entry name" value="TRANSCRIPTIONAL REGULATORY PROTEIN"/>
    <property type="match status" value="1"/>
</dbReference>
<evidence type="ECO:0000259" key="5">
    <source>
        <dbReference type="PROSITE" id="PS50045"/>
    </source>
</evidence>
<dbReference type="InterPro" id="IPR002078">
    <property type="entry name" value="Sigma_54_int"/>
</dbReference>
<dbReference type="SUPFAM" id="SSF46689">
    <property type="entry name" value="Homeodomain-like"/>
    <property type="match status" value="1"/>
</dbReference>
<keyword evidence="3" id="KW-0805">Transcription regulation</keyword>
<dbReference type="Gene3D" id="3.40.50.2300">
    <property type="match status" value="1"/>
</dbReference>
<evidence type="ECO:0000313" key="7">
    <source>
        <dbReference type="EMBL" id="VFU14525.1"/>
    </source>
</evidence>
<dbReference type="GO" id="GO:0043565">
    <property type="term" value="F:sequence-specific DNA binding"/>
    <property type="evidence" value="ECO:0007669"/>
    <property type="project" value="InterPro"/>
</dbReference>
<proteinExistence type="predicted"/>
<dbReference type="PROSITE" id="PS50110">
    <property type="entry name" value="RESPONSE_REGULATORY"/>
    <property type="match status" value="1"/>
</dbReference>
<dbReference type="SUPFAM" id="SSF52172">
    <property type="entry name" value="CheY-like"/>
    <property type="match status" value="1"/>
</dbReference>
<dbReference type="FunFam" id="3.40.50.300:FF:000006">
    <property type="entry name" value="DNA-binding transcriptional regulator NtrC"/>
    <property type="match status" value="1"/>
</dbReference>
<keyword evidence="1" id="KW-0547">Nucleotide-binding</keyword>
<dbReference type="Gene3D" id="3.40.50.300">
    <property type="entry name" value="P-loop containing nucleotide triphosphate hydrolases"/>
    <property type="match status" value="1"/>
</dbReference>
<dbReference type="Gene3D" id="1.10.8.60">
    <property type="match status" value="1"/>
</dbReference>
<evidence type="ECO:0000256" key="4">
    <source>
        <dbReference type="ARBA" id="ARBA00023163"/>
    </source>
</evidence>
<dbReference type="AlphaFoldDB" id="A0A485M220"/>
<dbReference type="InterPro" id="IPR011006">
    <property type="entry name" value="CheY-like_superfamily"/>
</dbReference>
<name>A0A485M220_9ZZZZ</name>
<dbReference type="EMBL" id="CAADRM010000092">
    <property type="protein sequence ID" value="VFU14525.1"/>
    <property type="molecule type" value="Genomic_DNA"/>
</dbReference>
<dbReference type="PROSITE" id="PS50045">
    <property type="entry name" value="SIGMA54_INTERACT_4"/>
    <property type="match status" value="1"/>
</dbReference>
<dbReference type="Pfam" id="PF02954">
    <property type="entry name" value="HTH_8"/>
    <property type="match status" value="1"/>
</dbReference>
<dbReference type="InterPro" id="IPR002197">
    <property type="entry name" value="HTH_Fis"/>
</dbReference>
<dbReference type="GO" id="GO:0000160">
    <property type="term" value="P:phosphorelay signal transduction system"/>
    <property type="evidence" value="ECO:0007669"/>
    <property type="project" value="InterPro"/>
</dbReference>
<gene>
    <name evidence="7" type="primary">atoC</name>
    <name evidence="7" type="ORF">SCFA_30054</name>
</gene>
<keyword evidence="2" id="KW-0067">ATP-binding</keyword>
<dbReference type="InterPro" id="IPR001789">
    <property type="entry name" value="Sig_transdc_resp-reg_receiver"/>
</dbReference>
<dbReference type="InterPro" id="IPR027417">
    <property type="entry name" value="P-loop_NTPase"/>
</dbReference>
<dbReference type="PANTHER" id="PTHR32071:SF57">
    <property type="entry name" value="C4-DICARBOXYLATE TRANSPORT TRANSCRIPTIONAL REGULATORY PROTEIN DCTD"/>
    <property type="match status" value="1"/>
</dbReference>
<dbReference type="Pfam" id="PF25601">
    <property type="entry name" value="AAA_lid_14"/>
    <property type="match status" value="1"/>
</dbReference>
<organism evidence="7">
    <name type="scientific">anaerobic digester metagenome</name>
    <dbReference type="NCBI Taxonomy" id="1263854"/>
    <lineage>
        <taxon>unclassified sequences</taxon>
        <taxon>metagenomes</taxon>
        <taxon>ecological metagenomes</taxon>
    </lineage>
</organism>
<evidence type="ECO:0000256" key="2">
    <source>
        <dbReference type="ARBA" id="ARBA00022840"/>
    </source>
</evidence>
<dbReference type="SMART" id="SM00382">
    <property type="entry name" value="AAA"/>
    <property type="match status" value="1"/>
</dbReference>
<evidence type="ECO:0000256" key="1">
    <source>
        <dbReference type="ARBA" id="ARBA00022741"/>
    </source>
</evidence>
<evidence type="ECO:0000256" key="3">
    <source>
        <dbReference type="ARBA" id="ARBA00023015"/>
    </source>
</evidence>
<dbReference type="Gene3D" id="1.10.10.60">
    <property type="entry name" value="Homeodomain-like"/>
    <property type="match status" value="1"/>
</dbReference>
<dbReference type="SMART" id="SM00448">
    <property type="entry name" value="REC"/>
    <property type="match status" value="1"/>
</dbReference>
<dbReference type="CDD" id="cd00009">
    <property type="entry name" value="AAA"/>
    <property type="match status" value="1"/>
</dbReference>
<dbReference type="GO" id="GO:0006355">
    <property type="term" value="P:regulation of DNA-templated transcription"/>
    <property type="evidence" value="ECO:0007669"/>
    <property type="project" value="InterPro"/>
</dbReference>
<dbReference type="InterPro" id="IPR058031">
    <property type="entry name" value="AAA_lid_NorR"/>
</dbReference>
<evidence type="ECO:0000259" key="6">
    <source>
        <dbReference type="PROSITE" id="PS50110"/>
    </source>
</evidence>
<accession>A0A485M220</accession>
<dbReference type="InterPro" id="IPR025662">
    <property type="entry name" value="Sigma_54_int_dom_ATP-bd_1"/>
</dbReference>
<keyword evidence="4" id="KW-0804">Transcription</keyword>
<dbReference type="GO" id="GO:0005524">
    <property type="term" value="F:ATP binding"/>
    <property type="evidence" value="ECO:0007669"/>
    <property type="project" value="UniProtKB-KW"/>
</dbReference>
<protein>
    <submittedName>
        <fullName evidence="7">Regulatory protein AtoC</fullName>
    </submittedName>
</protein>
<dbReference type="SUPFAM" id="SSF52540">
    <property type="entry name" value="P-loop containing nucleoside triphosphate hydrolases"/>
    <property type="match status" value="1"/>
</dbReference>
<sequence>MAHILIVEDDINLGQILFQELKKHNHVSELVESAEAAMARINKYIYDLIITDLKLPGMDGLELLKKIKGANQSTIVIVMTGYASVDTAVVAMKNGAHDFIQKPFGLHEIVQKVDDALALKRMKNEIDYLRHAQENIIYRTSDIIGVSPSLKKVLHMAEKVAKADSTLLLTGETGVGKGLIAGAIHHNSNRADNNFVQVNCAALPQNILESELFGHERGAFTGAVKLRTGRFEQANMGTIFLDEIGDMDMSLQSKILRVLEEREFERVGGERTIKVDVRVIAATNQDLYKMVQDGKFREDLYYRINVVNIFIPPIRERKEDIEPLVRYFIKKYSLEFNKPEMDIDLAALDLLKSYDWPGNVREIRNCIERAVLLSDGSVIRTGDISIQSGEPRMAKESGGNGGLSSLALNEKEIILDALRKNDWIQKDAAETLGISKRVIHYKIRKYGITHPRWIKNR</sequence>
<dbReference type="PROSITE" id="PS00675">
    <property type="entry name" value="SIGMA54_INTERACT_1"/>
    <property type="match status" value="1"/>
</dbReference>
<dbReference type="Pfam" id="PF00072">
    <property type="entry name" value="Response_reg"/>
    <property type="match status" value="1"/>
</dbReference>
<dbReference type="InterPro" id="IPR009057">
    <property type="entry name" value="Homeodomain-like_sf"/>
</dbReference>
<feature type="domain" description="Sigma-54 factor interaction" evidence="5">
    <location>
        <begin position="143"/>
        <end position="372"/>
    </location>
</feature>
<dbReference type="PRINTS" id="PR01590">
    <property type="entry name" value="HTHFIS"/>
</dbReference>
<dbReference type="InterPro" id="IPR003593">
    <property type="entry name" value="AAA+_ATPase"/>
</dbReference>